<dbReference type="InterPro" id="IPR009367">
    <property type="entry name" value="Elm1-like"/>
</dbReference>
<dbReference type="KEGG" id="lamb:KBB96_19330"/>
<evidence type="ECO:0000313" key="2">
    <source>
        <dbReference type="Proteomes" id="UP000676169"/>
    </source>
</evidence>
<dbReference type="Proteomes" id="UP000676169">
    <property type="component" value="Chromosome"/>
</dbReference>
<organism evidence="1 2">
    <name type="scientific">Luteolibacter ambystomatis</name>
    <dbReference type="NCBI Taxonomy" id="2824561"/>
    <lineage>
        <taxon>Bacteria</taxon>
        <taxon>Pseudomonadati</taxon>
        <taxon>Verrucomicrobiota</taxon>
        <taxon>Verrucomicrobiia</taxon>
        <taxon>Verrucomicrobiales</taxon>
        <taxon>Verrucomicrobiaceae</taxon>
        <taxon>Luteolibacter</taxon>
    </lineage>
</organism>
<dbReference type="EMBL" id="CP073100">
    <property type="protein sequence ID" value="QUE50995.1"/>
    <property type="molecule type" value="Genomic_DNA"/>
</dbReference>
<proteinExistence type="predicted"/>
<accession>A0A975G9S7</accession>
<keyword evidence="2" id="KW-1185">Reference proteome</keyword>
<protein>
    <submittedName>
        <fullName evidence="1">Mitochondrial fission ELM1 family protein</fullName>
    </submittedName>
</protein>
<reference evidence="1" key="1">
    <citation type="submission" date="2021-04" db="EMBL/GenBank/DDBJ databases">
        <title>Luteolibacter sp. 32A isolated from the skin of an Anderson's salamander (Ambystoma andersonii).</title>
        <authorList>
            <person name="Spergser J."/>
            <person name="Busse H.-J."/>
        </authorList>
    </citation>
    <scope>NUCLEOTIDE SEQUENCE</scope>
    <source>
        <strain evidence="1">32A</strain>
    </source>
</reference>
<dbReference type="AlphaFoldDB" id="A0A975G9S7"/>
<dbReference type="Pfam" id="PF06258">
    <property type="entry name" value="Mito_fiss_Elm1"/>
    <property type="match status" value="1"/>
</dbReference>
<dbReference type="RefSeq" id="WP_211631134.1">
    <property type="nucleotide sequence ID" value="NZ_CP073100.1"/>
</dbReference>
<sequence>MNDSLDIWQLADGKPGHENQSLGLIEAIGRRLAVTVHRIDLSGVKGPIARLKSAFRQTHGLGTPGLVVGAGHATHVAMIGLARRTGTPCVVLMKPSLPCGLFDLCLVPQHDLHGGIPGDNVVPTVGALNRVRHSEKPTRSGGLVLLGGPSSTHGWDSTVTLDAIGRITAANPGQSWALTDSRRTPEGVRDEIRARFPHIELFPHEETDRAWLPARLAGSAEVWVTEDSISMIYESLSSGARVGLLPVPRKKSGRVARGIDQLVEDGLATPFESWSRTGTLPPPARALREADRCAALILERWYPQAR</sequence>
<name>A0A975G9S7_9BACT</name>
<gene>
    <name evidence="1" type="ORF">KBB96_19330</name>
</gene>
<evidence type="ECO:0000313" key="1">
    <source>
        <dbReference type="EMBL" id="QUE50995.1"/>
    </source>
</evidence>